<comment type="caution">
    <text evidence="6">The sequence shown here is derived from an EMBL/GenBank/DDBJ whole genome shotgun (WGS) entry which is preliminary data.</text>
</comment>
<dbReference type="InterPro" id="IPR009057">
    <property type="entry name" value="Homeodomain-like_sf"/>
</dbReference>
<feature type="domain" description="HTH tetR-type" evidence="5">
    <location>
        <begin position="6"/>
        <end position="66"/>
    </location>
</feature>
<reference evidence="6 7" key="1">
    <citation type="submission" date="2019-09" db="EMBL/GenBank/DDBJ databases">
        <title>Report of infection by Mycobacterium simiae a patient suffering from pulmonary tuberculosis.</title>
        <authorList>
            <person name="Mohanty P.S."/>
            <person name="Bansal A.K."/>
            <person name="Singh H."/>
            <person name="Sharma S."/>
            <person name="Patil S.A."/>
            <person name="Upadhaya P."/>
            <person name="Singh P.K."/>
            <person name="Kumar D."/>
            <person name="Kumar S."/>
            <person name="Singh R.K."/>
            <person name="Chaudhary B."/>
        </authorList>
    </citation>
    <scope>NUCLEOTIDE SEQUENCE [LARGE SCALE GENOMIC DNA]</scope>
    <source>
        <strain evidence="6 7">JAL-560-SIM</strain>
    </source>
</reference>
<dbReference type="Pfam" id="PF00440">
    <property type="entry name" value="TetR_N"/>
    <property type="match status" value="1"/>
</dbReference>
<dbReference type="PANTHER" id="PTHR47506:SF1">
    <property type="entry name" value="HTH-TYPE TRANSCRIPTIONAL REGULATOR YJDC"/>
    <property type="match status" value="1"/>
</dbReference>
<keyword evidence="1" id="KW-0805">Transcription regulation</keyword>
<dbReference type="InterPro" id="IPR001647">
    <property type="entry name" value="HTH_TetR"/>
</dbReference>
<dbReference type="PROSITE" id="PS50977">
    <property type="entry name" value="HTH_TETR_2"/>
    <property type="match status" value="1"/>
</dbReference>
<proteinExistence type="predicted"/>
<keyword evidence="2 4" id="KW-0238">DNA-binding</keyword>
<feature type="DNA-binding region" description="H-T-H motif" evidence="4">
    <location>
        <begin position="29"/>
        <end position="48"/>
    </location>
</feature>
<dbReference type="GO" id="GO:0003677">
    <property type="term" value="F:DNA binding"/>
    <property type="evidence" value="ECO:0007669"/>
    <property type="project" value="UniProtKB-UniRule"/>
</dbReference>
<dbReference type="PRINTS" id="PR00455">
    <property type="entry name" value="HTHTETR"/>
</dbReference>
<dbReference type="EMBL" id="VTZN01000037">
    <property type="protein sequence ID" value="KAA1250640.1"/>
    <property type="molecule type" value="Genomic_DNA"/>
</dbReference>
<evidence type="ECO:0000313" key="7">
    <source>
        <dbReference type="Proteomes" id="UP000324701"/>
    </source>
</evidence>
<dbReference type="AlphaFoldDB" id="A0A5B1BT61"/>
<protein>
    <submittedName>
        <fullName evidence="6">TetR/AcrR family transcriptional regulator</fullName>
    </submittedName>
</protein>
<evidence type="ECO:0000256" key="4">
    <source>
        <dbReference type="PROSITE-ProRule" id="PRU00335"/>
    </source>
</evidence>
<keyword evidence="7" id="KW-1185">Reference proteome</keyword>
<sequence>MPRPRQHDTDVMLDAARSIALERGARAVTVEAIAAQSGAPMGSLYHRFGSRDKILTAAWDRALQRFQGPLLEELRRNNLREAALGAARWIIGFARSQPHDARLLAAFRPADVLTDPDTPEALRLASGNIAIRDAISTLAGQSGAPDPARVRELISLAVIDIAGGAIRRRLLDGASVSTAFEADVLAAVAAVIDRIPAR</sequence>
<accession>A0A5B1BT61</accession>
<keyword evidence="3" id="KW-0804">Transcription</keyword>
<dbReference type="OrthoDB" id="8701707at2"/>
<dbReference type="SUPFAM" id="SSF46689">
    <property type="entry name" value="Homeodomain-like"/>
    <property type="match status" value="1"/>
</dbReference>
<organism evidence="6 7">
    <name type="scientific">Mycobacterium simiae</name>
    <name type="common">Mycobacterium habana</name>
    <dbReference type="NCBI Taxonomy" id="1784"/>
    <lineage>
        <taxon>Bacteria</taxon>
        <taxon>Bacillati</taxon>
        <taxon>Actinomycetota</taxon>
        <taxon>Actinomycetes</taxon>
        <taxon>Mycobacteriales</taxon>
        <taxon>Mycobacteriaceae</taxon>
        <taxon>Mycobacterium</taxon>
        <taxon>Mycobacterium simiae complex</taxon>
    </lineage>
</organism>
<dbReference type="Gene3D" id="1.10.357.10">
    <property type="entry name" value="Tetracycline Repressor, domain 2"/>
    <property type="match status" value="1"/>
</dbReference>
<evidence type="ECO:0000256" key="3">
    <source>
        <dbReference type="ARBA" id="ARBA00023163"/>
    </source>
</evidence>
<evidence type="ECO:0000256" key="1">
    <source>
        <dbReference type="ARBA" id="ARBA00023015"/>
    </source>
</evidence>
<evidence type="ECO:0000313" key="6">
    <source>
        <dbReference type="EMBL" id="KAA1250640.1"/>
    </source>
</evidence>
<name>A0A5B1BT61_MYCSI</name>
<gene>
    <name evidence="6" type="ORF">F0Q45_08665</name>
</gene>
<dbReference type="PANTHER" id="PTHR47506">
    <property type="entry name" value="TRANSCRIPTIONAL REGULATORY PROTEIN"/>
    <property type="match status" value="1"/>
</dbReference>
<evidence type="ECO:0000259" key="5">
    <source>
        <dbReference type="PROSITE" id="PS50977"/>
    </source>
</evidence>
<dbReference type="RefSeq" id="WP_149653551.1">
    <property type="nucleotide sequence ID" value="NZ_VTZN01000037.1"/>
</dbReference>
<evidence type="ECO:0000256" key="2">
    <source>
        <dbReference type="ARBA" id="ARBA00023125"/>
    </source>
</evidence>
<dbReference type="Proteomes" id="UP000324701">
    <property type="component" value="Unassembled WGS sequence"/>
</dbReference>